<keyword evidence="1" id="KW-1133">Transmembrane helix</keyword>
<keyword evidence="3" id="KW-1185">Reference proteome</keyword>
<evidence type="ECO:0000313" key="3">
    <source>
        <dbReference type="Proteomes" id="UP001158066"/>
    </source>
</evidence>
<comment type="caution">
    <text evidence="2">The sequence shown here is derived from an EMBL/GenBank/DDBJ whole genome shotgun (WGS) entry which is preliminary data.</text>
</comment>
<accession>A0AA45WY43</accession>
<keyword evidence="1" id="KW-0472">Membrane</keyword>
<sequence length="450" mass="51604">MTNGSNTGRDIIVNKWFSRILAVLLIASLTGNVWFYMEYRQNRQRLNAMEALVSQSIERNIRQSMRQIDFLMENETPESLQRLQSAVEELTASFMQWALMNQREEVPHERLQEGLAAMEALRNMLVDQLERQYRAQESRLGDPDRAMLTKVHDQLGRLLLIYHNIQGRLDQLRNPDASDGGLRQLTEQIQETVVLYRHSALPNQHPGYLEPEEALLRAEKYLPLFSVETMELTSREVRIREGVHTYRAEAVTAAEPAKLRIDARDGRIREFQAGTVPEGPGTLAMEHALEVARSLMPCVAAEEVREEFMYNQNGQTQPVYLFRFTPVVDGEIIMTSDACQITISAVDGTVVHFASDFSETMVPEVVQQISMETLRNECQPELGRMIYEGQRVIRTFGTRFSPRLAYSYRVMRNGQSTLLYFDVETGRQIHEAFDLFQPVTIKAKITGVNP</sequence>
<gene>
    <name evidence="2" type="ORF">SAMN06296020_11512</name>
</gene>
<dbReference type="EMBL" id="FXUF01000015">
    <property type="protein sequence ID" value="SMP67179.1"/>
    <property type="molecule type" value="Genomic_DNA"/>
</dbReference>
<protein>
    <submittedName>
        <fullName evidence="2">Uncharacterized protein</fullName>
    </submittedName>
</protein>
<proteinExistence type="predicted"/>
<evidence type="ECO:0000256" key="1">
    <source>
        <dbReference type="SAM" id="Phobius"/>
    </source>
</evidence>
<dbReference type="AlphaFoldDB" id="A0AA45WY43"/>
<organism evidence="2 3">
    <name type="scientific">Anoxynatronum buryatiense</name>
    <dbReference type="NCBI Taxonomy" id="489973"/>
    <lineage>
        <taxon>Bacteria</taxon>
        <taxon>Bacillati</taxon>
        <taxon>Bacillota</taxon>
        <taxon>Clostridia</taxon>
        <taxon>Eubacteriales</taxon>
        <taxon>Clostridiaceae</taxon>
        <taxon>Anoxynatronum</taxon>
    </lineage>
</organism>
<keyword evidence="1" id="KW-0812">Transmembrane</keyword>
<feature type="transmembrane region" description="Helical" evidence="1">
    <location>
        <begin position="16"/>
        <end position="37"/>
    </location>
</feature>
<name>A0AA45WY43_9CLOT</name>
<dbReference type="Proteomes" id="UP001158066">
    <property type="component" value="Unassembled WGS sequence"/>
</dbReference>
<evidence type="ECO:0000313" key="2">
    <source>
        <dbReference type="EMBL" id="SMP67179.1"/>
    </source>
</evidence>
<reference evidence="2" key="1">
    <citation type="submission" date="2017-05" db="EMBL/GenBank/DDBJ databases">
        <authorList>
            <person name="Varghese N."/>
            <person name="Submissions S."/>
        </authorList>
    </citation>
    <scope>NUCLEOTIDE SEQUENCE</scope>
    <source>
        <strain evidence="2">Su22</strain>
    </source>
</reference>